<keyword evidence="3 6" id="KW-0518">Myosin</keyword>
<evidence type="ECO:0000256" key="2">
    <source>
        <dbReference type="ARBA" id="ARBA00022840"/>
    </source>
</evidence>
<dbReference type="InterPro" id="IPR027417">
    <property type="entry name" value="P-loop_NTPase"/>
</dbReference>
<name>A0A1Y3BR82_EURMA</name>
<dbReference type="Pfam" id="PF06017">
    <property type="entry name" value="Myosin_TH1"/>
    <property type="match status" value="1"/>
</dbReference>
<dbReference type="PANTHER" id="PTHR13140">
    <property type="entry name" value="MYOSIN"/>
    <property type="match status" value="1"/>
</dbReference>
<dbReference type="GO" id="GO:0003774">
    <property type="term" value="F:cytoskeletal motor activity"/>
    <property type="evidence" value="ECO:0007669"/>
    <property type="project" value="InterPro"/>
</dbReference>
<evidence type="ECO:0000259" key="7">
    <source>
        <dbReference type="PROSITE" id="PS51456"/>
    </source>
</evidence>
<keyword evidence="5 6" id="KW-0009">Actin-binding</keyword>
<dbReference type="Gene3D" id="3.40.850.10">
    <property type="entry name" value="Kinesin motor domain"/>
    <property type="match status" value="1"/>
</dbReference>
<organism evidence="9 10">
    <name type="scientific">Euroglyphus maynei</name>
    <name type="common">Mayne's house dust mite</name>
    <dbReference type="NCBI Taxonomy" id="6958"/>
    <lineage>
        <taxon>Eukaryota</taxon>
        <taxon>Metazoa</taxon>
        <taxon>Ecdysozoa</taxon>
        <taxon>Arthropoda</taxon>
        <taxon>Chelicerata</taxon>
        <taxon>Arachnida</taxon>
        <taxon>Acari</taxon>
        <taxon>Acariformes</taxon>
        <taxon>Sarcoptiformes</taxon>
        <taxon>Astigmata</taxon>
        <taxon>Psoroptidia</taxon>
        <taxon>Analgoidea</taxon>
        <taxon>Pyroglyphidae</taxon>
        <taxon>Pyroglyphinae</taxon>
        <taxon>Euroglyphus</taxon>
    </lineage>
</organism>
<dbReference type="AlphaFoldDB" id="A0A1Y3BR82"/>
<keyword evidence="1" id="KW-0547">Nucleotide-binding</keyword>
<evidence type="ECO:0000256" key="6">
    <source>
        <dbReference type="PROSITE-ProRule" id="PRU00782"/>
    </source>
</evidence>
<dbReference type="Pfam" id="PF00063">
    <property type="entry name" value="Myosin_head"/>
    <property type="match status" value="1"/>
</dbReference>
<comment type="caution">
    <text evidence="6">Lacks conserved residue(s) required for the propagation of feature annotation.</text>
</comment>
<gene>
    <name evidence="9" type="ORF">BLA29_001408</name>
</gene>
<dbReference type="InterPro" id="IPR036961">
    <property type="entry name" value="Kinesin_motor_dom_sf"/>
</dbReference>
<dbReference type="InterPro" id="IPR001609">
    <property type="entry name" value="Myosin_head_motor_dom-like"/>
</dbReference>
<evidence type="ECO:0000313" key="9">
    <source>
        <dbReference type="EMBL" id="OTF83489.1"/>
    </source>
</evidence>
<dbReference type="PROSITE" id="PS50096">
    <property type="entry name" value="IQ"/>
    <property type="match status" value="1"/>
</dbReference>
<dbReference type="Gene3D" id="1.20.5.4820">
    <property type="match status" value="1"/>
</dbReference>
<evidence type="ECO:0000256" key="4">
    <source>
        <dbReference type="ARBA" id="ARBA00023175"/>
    </source>
</evidence>
<feature type="domain" description="Myosin motor" evidence="7">
    <location>
        <begin position="1"/>
        <end position="175"/>
    </location>
</feature>
<dbReference type="Proteomes" id="UP000194236">
    <property type="component" value="Unassembled WGS sequence"/>
</dbReference>
<keyword evidence="4" id="KW-0505">Motor protein</keyword>
<dbReference type="PROSITE" id="PS51456">
    <property type="entry name" value="MYOSIN_MOTOR"/>
    <property type="match status" value="1"/>
</dbReference>
<comment type="similarity">
    <text evidence="6">Belongs to the TRAFAC class myosin-kinesin ATPase superfamily. Myosin family.</text>
</comment>
<evidence type="ECO:0000256" key="3">
    <source>
        <dbReference type="ARBA" id="ARBA00023123"/>
    </source>
</evidence>
<evidence type="ECO:0000256" key="1">
    <source>
        <dbReference type="ARBA" id="ARBA00022741"/>
    </source>
</evidence>
<evidence type="ECO:0000256" key="5">
    <source>
        <dbReference type="ARBA" id="ARBA00023203"/>
    </source>
</evidence>
<dbReference type="GO" id="GO:0005524">
    <property type="term" value="F:ATP binding"/>
    <property type="evidence" value="ECO:0007669"/>
    <property type="project" value="UniProtKB-KW"/>
</dbReference>
<dbReference type="InterPro" id="IPR010926">
    <property type="entry name" value="Myosin_TH1"/>
</dbReference>
<proteinExistence type="inferred from homology"/>
<dbReference type="EMBL" id="MUJZ01003462">
    <property type="protein sequence ID" value="OTF83489.1"/>
    <property type="molecule type" value="Genomic_DNA"/>
</dbReference>
<evidence type="ECO:0000259" key="8">
    <source>
        <dbReference type="PROSITE" id="PS51757"/>
    </source>
</evidence>
<dbReference type="SUPFAM" id="SSF52540">
    <property type="entry name" value="P-loop containing nucleoside triphosphate hydrolases"/>
    <property type="match status" value="1"/>
</dbReference>
<keyword evidence="10" id="KW-1185">Reference proteome</keyword>
<dbReference type="OrthoDB" id="6508071at2759"/>
<reference evidence="9 10" key="1">
    <citation type="submission" date="2017-03" db="EMBL/GenBank/DDBJ databases">
        <title>Genome Survey of Euroglyphus maynei.</title>
        <authorList>
            <person name="Arlian L.G."/>
            <person name="Morgan M.S."/>
            <person name="Rider S.D."/>
        </authorList>
    </citation>
    <scope>NUCLEOTIDE SEQUENCE [LARGE SCALE GENOMIC DNA]</scope>
    <source>
        <strain evidence="9">Arlian Lab</strain>
        <tissue evidence="9">Whole body</tissue>
    </source>
</reference>
<evidence type="ECO:0000313" key="10">
    <source>
        <dbReference type="Proteomes" id="UP000194236"/>
    </source>
</evidence>
<dbReference type="GO" id="GO:0016459">
    <property type="term" value="C:myosin complex"/>
    <property type="evidence" value="ECO:0007669"/>
    <property type="project" value="UniProtKB-KW"/>
</dbReference>
<feature type="domain" description="TH1" evidence="8">
    <location>
        <begin position="313"/>
        <end position="508"/>
    </location>
</feature>
<protein>
    <submittedName>
        <fullName evidence="9">Myosin-like protein</fullName>
    </submittedName>
</protein>
<dbReference type="GO" id="GO:0003779">
    <property type="term" value="F:actin binding"/>
    <property type="evidence" value="ECO:0007669"/>
    <property type="project" value="UniProtKB-KW"/>
</dbReference>
<feature type="non-terminal residue" evidence="9">
    <location>
        <position position="1"/>
    </location>
</feature>
<dbReference type="PROSITE" id="PS51757">
    <property type="entry name" value="TH1"/>
    <property type="match status" value="1"/>
</dbReference>
<sequence>ILDDSKLRSAKRNKRPSTVGHEFRESINTLITRLNSRQQLYVRCIKPNESNNDEQCFNVEKVRHQIKYLGLVEHGKICQASLWRQYRYEDFVRRFRMFSDEKQLIISRKNHEDLRASYQLVCKTILEKLSNIVVEDDFNCSADNKNSNNKKFAFGRTILFVRDPKIVESLEMKRFEYLQHCVVQVQTLGRRFLARKRFKRIELTKLAFELFCQRKKLGIIGKFLDKFEHRYFDQYMFSCLHRPSRYLEYGELLAIRYRNKITSRLLQDNVHNILLPEMIDYFNHWLIIMKFPRSYWSEKVLRIEAQTIFTGNKCEWGFSRKKWLGNYLADDGEHPDHIDGYDEYFNHNDLGKIIFAAKIIAPKSSTKEYGLIMNGLAIFKLNFKHKTFYEWIQLKEIQAVSVSTGSDQLVVLHGHDSDLVFAFDCCTKQKSKKTIDLMTTSDQNNKVGEFVTLLWQRIESLKINFQSDSMEFRWKNKRKTVRPIEWNSPEFEQIVAADDGHRPGSMTCYFREIFRILISIKDELSGKSKSDEENRQRQRENNFQKISTTRYIFTYE</sequence>
<accession>A0A1Y3BR82</accession>
<comment type="caution">
    <text evidence="9">The sequence shown here is derived from an EMBL/GenBank/DDBJ whole genome shotgun (WGS) entry which is preliminary data.</text>
</comment>
<keyword evidence="2" id="KW-0067">ATP-binding</keyword>